<sequence>MHIINATTFCTITHNLKFEPENVKNGTQLAVKEHVRDVTELKHSIGSFLIQAKIVRQTSVTTTPYRVQLHLDQNRHLVNAFCTCVSNKGEKYKHIYSVIHFVNHHQALSKTDQSQEWGKPTPFQFAKDKYSKGNYALKLFGKDNKPYIFAKNPKLVPYPQPQLSELYGRSHVRCIYESASKLKLKQPCHQVPVGLLIKQAQLKLRRNECEAIVDTLLLYAEEYQIYCQDIVLDKKLKQYYDEKIAISREDIIALSCDTVKQSDSDLWFAARSKRISASKGVHSIKTRDKKTAESLASDMVVHEKLILQPLDMENLMNKKLKSCTLVCMMNVYSKM</sequence>
<proteinExistence type="predicted"/>
<dbReference type="Proteomes" id="UP001239111">
    <property type="component" value="Chromosome 2"/>
</dbReference>
<protein>
    <submittedName>
        <fullName evidence="1">Uncharacterized protein</fullName>
    </submittedName>
</protein>
<dbReference type="EMBL" id="CM056742">
    <property type="protein sequence ID" value="KAJ8679999.1"/>
    <property type="molecule type" value="Genomic_DNA"/>
</dbReference>
<accession>A0ACC2PBP1</accession>
<organism evidence="1 2">
    <name type="scientific">Eretmocerus hayati</name>
    <dbReference type="NCBI Taxonomy" id="131215"/>
    <lineage>
        <taxon>Eukaryota</taxon>
        <taxon>Metazoa</taxon>
        <taxon>Ecdysozoa</taxon>
        <taxon>Arthropoda</taxon>
        <taxon>Hexapoda</taxon>
        <taxon>Insecta</taxon>
        <taxon>Pterygota</taxon>
        <taxon>Neoptera</taxon>
        <taxon>Endopterygota</taxon>
        <taxon>Hymenoptera</taxon>
        <taxon>Apocrita</taxon>
        <taxon>Proctotrupomorpha</taxon>
        <taxon>Chalcidoidea</taxon>
        <taxon>Aphelinidae</taxon>
        <taxon>Aphelininae</taxon>
        <taxon>Eretmocerus</taxon>
    </lineage>
</organism>
<evidence type="ECO:0000313" key="2">
    <source>
        <dbReference type="Proteomes" id="UP001239111"/>
    </source>
</evidence>
<gene>
    <name evidence="1" type="ORF">QAD02_015786</name>
</gene>
<comment type="caution">
    <text evidence="1">The sequence shown here is derived from an EMBL/GenBank/DDBJ whole genome shotgun (WGS) entry which is preliminary data.</text>
</comment>
<keyword evidence="2" id="KW-1185">Reference proteome</keyword>
<name>A0ACC2PBP1_9HYME</name>
<evidence type="ECO:0000313" key="1">
    <source>
        <dbReference type="EMBL" id="KAJ8679999.1"/>
    </source>
</evidence>
<reference evidence="1" key="1">
    <citation type="submission" date="2023-04" db="EMBL/GenBank/DDBJ databases">
        <title>A chromosome-level genome assembly of the parasitoid wasp Eretmocerus hayati.</title>
        <authorList>
            <person name="Zhong Y."/>
            <person name="Liu S."/>
            <person name="Liu Y."/>
        </authorList>
    </citation>
    <scope>NUCLEOTIDE SEQUENCE</scope>
    <source>
        <strain evidence="1">ZJU_SS_LIU_2023</strain>
    </source>
</reference>